<evidence type="ECO:0000313" key="1">
    <source>
        <dbReference type="EMBL" id="KAJ1210056.1"/>
    </source>
</evidence>
<accession>A0AAV7WBG8</accession>
<sequence length="85" mass="9288">MAVVFENCQDCGGEVEDQPTAVLCPVWRESRAAACEALHSSLTHDALPLEREGTGLVIAQINRCWSAPYSATLKWMPAEERGADQ</sequence>
<dbReference type="EMBL" id="JANPWB010000002">
    <property type="protein sequence ID" value="KAJ1210056.1"/>
    <property type="molecule type" value="Genomic_DNA"/>
</dbReference>
<proteinExistence type="predicted"/>
<evidence type="ECO:0000313" key="2">
    <source>
        <dbReference type="Proteomes" id="UP001066276"/>
    </source>
</evidence>
<dbReference type="AlphaFoldDB" id="A0AAV7WBG8"/>
<protein>
    <submittedName>
        <fullName evidence="1">Uncharacterized protein</fullName>
    </submittedName>
</protein>
<organism evidence="1 2">
    <name type="scientific">Pleurodeles waltl</name>
    <name type="common">Iberian ribbed newt</name>
    <dbReference type="NCBI Taxonomy" id="8319"/>
    <lineage>
        <taxon>Eukaryota</taxon>
        <taxon>Metazoa</taxon>
        <taxon>Chordata</taxon>
        <taxon>Craniata</taxon>
        <taxon>Vertebrata</taxon>
        <taxon>Euteleostomi</taxon>
        <taxon>Amphibia</taxon>
        <taxon>Batrachia</taxon>
        <taxon>Caudata</taxon>
        <taxon>Salamandroidea</taxon>
        <taxon>Salamandridae</taxon>
        <taxon>Pleurodelinae</taxon>
        <taxon>Pleurodeles</taxon>
    </lineage>
</organism>
<comment type="caution">
    <text evidence="1">The sequence shown here is derived from an EMBL/GenBank/DDBJ whole genome shotgun (WGS) entry which is preliminary data.</text>
</comment>
<name>A0AAV7WBG8_PLEWA</name>
<keyword evidence="2" id="KW-1185">Reference proteome</keyword>
<dbReference type="Proteomes" id="UP001066276">
    <property type="component" value="Chromosome 1_2"/>
</dbReference>
<reference evidence="1" key="1">
    <citation type="journal article" date="2022" name="bioRxiv">
        <title>Sequencing and chromosome-scale assembly of the giantPleurodeles waltlgenome.</title>
        <authorList>
            <person name="Brown T."/>
            <person name="Elewa A."/>
            <person name="Iarovenko S."/>
            <person name="Subramanian E."/>
            <person name="Araus A.J."/>
            <person name="Petzold A."/>
            <person name="Susuki M."/>
            <person name="Suzuki K.-i.T."/>
            <person name="Hayashi T."/>
            <person name="Toyoda A."/>
            <person name="Oliveira C."/>
            <person name="Osipova E."/>
            <person name="Leigh N.D."/>
            <person name="Simon A."/>
            <person name="Yun M.H."/>
        </authorList>
    </citation>
    <scope>NUCLEOTIDE SEQUENCE</scope>
    <source>
        <strain evidence="1">20211129_DDA</strain>
        <tissue evidence="1">Liver</tissue>
    </source>
</reference>
<gene>
    <name evidence="1" type="ORF">NDU88_005424</name>
</gene>